<feature type="non-terminal residue" evidence="2">
    <location>
        <position position="1"/>
    </location>
</feature>
<sequence length="34" mass="3558">TKPTPQLAQISTIPSKQGTTTSTAILLEPSESCK</sequence>
<accession>A0A819Y2T5</accession>
<dbReference type="EMBL" id="CAJOAZ010006824">
    <property type="protein sequence ID" value="CAF4146062.1"/>
    <property type="molecule type" value="Genomic_DNA"/>
</dbReference>
<dbReference type="Proteomes" id="UP000663844">
    <property type="component" value="Unassembled WGS sequence"/>
</dbReference>
<reference evidence="2" key="1">
    <citation type="submission" date="2021-02" db="EMBL/GenBank/DDBJ databases">
        <authorList>
            <person name="Nowell W R."/>
        </authorList>
    </citation>
    <scope>NUCLEOTIDE SEQUENCE</scope>
</reference>
<evidence type="ECO:0000313" key="3">
    <source>
        <dbReference type="Proteomes" id="UP000663844"/>
    </source>
</evidence>
<evidence type="ECO:0000313" key="2">
    <source>
        <dbReference type="EMBL" id="CAF4146062.1"/>
    </source>
</evidence>
<feature type="compositionally biased region" description="Polar residues" evidence="1">
    <location>
        <begin position="1"/>
        <end position="24"/>
    </location>
</feature>
<gene>
    <name evidence="2" type="ORF">OXD698_LOCUS37810</name>
</gene>
<protein>
    <submittedName>
        <fullName evidence="2">Uncharacterized protein</fullName>
    </submittedName>
</protein>
<proteinExistence type="predicted"/>
<evidence type="ECO:0000256" key="1">
    <source>
        <dbReference type="SAM" id="MobiDB-lite"/>
    </source>
</evidence>
<feature type="region of interest" description="Disordered" evidence="1">
    <location>
        <begin position="1"/>
        <end position="34"/>
    </location>
</feature>
<comment type="caution">
    <text evidence="2">The sequence shown here is derived from an EMBL/GenBank/DDBJ whole genome shotgun (WGS) entry which is preliminary data.</text>
</comment>
<name>A0A819Y2T5_9BILA</name>
<organism evidence="2 3">
    <name type="scientific">Adineta steineri</name>
    <dbReference type="NCBI Taxonomy" id="433720"/>
    <lineage>
        <taxon>Eukaryota</taxon>
        <taxon>Metazoa</taxon>
        <taxon>Spiralia</taxon>
        <taxon>Gnathifera</taxon>
        <taxon>Rotifera</taxon>
        <taxon>Eurotatoria</taxon>
        <taxon>Bdelloidea</taxon>
        <taxon>Adinetida</taxon>
        <taxon>Adinetidae</taxon>
        <taxon>Adineta</taxon>
    </lineage>
</organism>
<dbReference type="AlphaFoldDB" id="A0A819Y2T5"/>